<dbReference type="GO" id="GO:0033204">
    <property type="term" value="F:ribonuclease P RNA binding"/>
    <property type="evidence" value="ECO:0007669"/>
    <property type="project" value="InterPro"/>
</dbReference>
<dbReference type="GO" id="GO:0001682">
    <property type="term" value="P:tRNA 5'-leader removal"/>
    <property type="evidence" value="ECO:0007669"/>
    <property type="project" value="InterPro"/>
</dbReference>
<dbReference type="InterPro" id="IPR036980">
    <property type="entry name" value="RNase_P/MRP_Rpp29_sf"/>
</dbReference>
<dbReference type="GO" id="GO:0005730">
    <property type="term" value="C:nucleolus"/>
    <property type="evidence" value="ECO:0007669"/>
    <property type="project" value="UniProtKB-SubCell"/>
</dbReference>
<dbReference type="PANTHER" id="PTHR13348:SF0">
    <property type="entry name" value="RIBONUCLEASE P PROTEIN SUBUNIT P29"/>
    <property type="match status" value="1"/>
</dbReference>
<dbReference type="SMART" id="SM00538">
    <property type="entry name" value="POP4"/>
    <property type="match status" value="1"/>
</dbReference>
<keyword evidence="7" id="KW-0539">Nucleus</keyword>
<evidence type="ECO:0000313" key="9">
    <source>
        <dbReference type="EMBL" id="KAF9998121.1"/>
    </source>
</evidence>
<comment type="similarity">
    <text evidence="3">Belongs to the eukaryotic/archaeal RNase P protein component 1 family.</text>
</comment>
<dbReference type="Pfam" id="PF01868">
    <property type="entry name" value="RNase_P-MRP_p29"/>
    <property type="match status" value="1"/>
</dbReference>
<evidence type="ECO:0000256" key="2">
    <source>
        <dbReference type="ARBA" id="ARBA00004604"/>
    </source>
</evidence>
<dbReference type="Gene3D" id="2.30.30.210">
    <property type="entry name" value="Ribonuclease P/MRP, subunit p29"/>
    <property type="match status" value="1"/>
</dbReference>
<dbReference type="AlphaFoldDB" id="A0A9P6ST45"/>
<dbReference type="InterPro" id="IPR023534">
    <property type="entry name" value="Rof/RNase_P-like"/>
</dbReference>
<evidence type="ECO:0000313" key="10">
    <source>
        <dbReference type="Proteomes" id="UP000749646"/>
    </source>
</evidence>
<dbReference type="EMBL" id="JAAAHW010000903">
    <property type="protein sequence ID" value="KAF9998121.1"/>
    <property type="molecule type" value="Genomic_DNA"/>
</dbReference>
<reference evidence="9" key="1">
    <citation type="journal article" date="2020" name="Fungal Divers.">
        <title>Resolving the Mortierellaceae phylogeny through synthesis of multi-gene phylogenetics and phylogenomics.</title>
        <authorList>
            <person name="Vandepol N."/>
            <person name="Liber J."/>
            <person name="Desiro A."/>
            <person name="Na H."/>
            <person name="Kennedy M."/>
            <person name="Barry K."/>
            <person name="Grigoriev I.V."/>
            <person name="Miller A.N."/>
            <person name="O'Donnell K."/>
            <person name="Stajich J.E."/>
            <person name="Bonito G."/>
        </authorList>
    </citation>
    <scope>NUCLEOTIDE SEQUENCE</scope>
    <source>
        <strain evidence="9">MES-2147</strain>
    </source>
</reference>
<gene>
    <name evidence="9" type="primary">POP4</name>
    <name evidence="9" type="ORF">BGZ65_006354</name>
</gene>
<comment type="function">
    <text evidence="1">Component of ribonuclease P, a ribonucleoprotein complex that generates mature tRNA molecules by cleaving their 5'-ends.</text>
</comment>
<keyword evidence="10" id="KW-1185">Reference proteome</keyword>
<organism evidence="9 10">
    <name type="scientific">Modicella reniformis</name>
    <dbReference type="NCBI Taxonomy" id="1440133"/>
    <lineage>
        <taxon>Eukaryota</taxon>
        <taxon>Fungi</taxon>
        <taxon>Fungi incertae sedis</taxon>
        <taxon>Mucoromycota</taxon>
        <taxon>Mortierellomycotina</taxon>
        <taxon>Mortierellomycetes</taxon>
        <taxon>Mortierellales</taxon>
        <taxon>Mortierellaceae</taxon>
        <taxon>Modicella</taxon>
    </lineage>
</organism>
<name>A0A9P6ST45_9FUNG</name>
<evidence type="ECO:0000256" key="7">
    <source>
        <dbReference type="ARBA" id="ARBA00023242"/>
    </source>
</evidence>
<evidence type="ECO:0000256" key="8">
    <source>
        <dbReference type="ARBA" id="ARBA00046486"/>
    </source>
</evidence>
<keyword evidence="6" id="KW-0819">tRNA processing</keyword>
<comment type="caution">
    <text evidence="9">The sequence shown here is derived from an EMBL/GenBank/DDBJ whole genome shotgun (WGS) entry which is preliminary data.</text>
</comment>
<evidence type="ECO:0000256" key="4">
    <source>
        <dbReference type="ARBA" id="ARBA00016225"/>
    </source>
</evidence>
<evidence type="ECO:0000256" key="1">
    <source>
        <dbReference type="ARBA" id="ARBA00002435"/>
    </source>
</evidence>
<sequence>MDSQDRSDLNLYSRLSADTQKSAGLESNSVGVSATTATAEAQVFVPNYVENAVVKEYDAESSYNSKVKNRVILLDNPTKDLTEAKERQKKRKRANKSKALTAKEKRALDVYNIPIESRKYELFLPLHELWKGYMEELFGSTNPIAFTQKLLKADFHGAIITVVRSKCPTYVGITGIIAQETENVFKIITPSNALQVIPKANNVFTVPIRNSLFTVHGNQFRYRASQRSSKKFKSKPTVDL</sequence>
<proteinExistence type="inferred from homology"/>
<accession>A0A9P6ST45</accession>
<dbReference type="OrthoDB" id="124041at2759"/>
<dbReference type="SUPFAM" id="SSF101744">
    <property type="entry name" value="Rof/RNase P subunit-like"/>
    <property type="match status" value="1"/>
</dbReference>
<dbReference type="GO" id="GO:0030677">
    <property type="term" value="C:ribonuclease P complex"/>
    <property type="evidence" value="ECO:0007669"/>
    <property type="project" value="InterPro"/>
</dbReference>
<evidence type="ECO:0000256" key="6">
    <source>
        <dbReference type="ARBA" id="ARBA00022694"/>
    </source>
</evidence>
<dbReference type="GO" id="GO:0006364">
    <property type="term" value="P:rRNA processing"/>
    <property type="evidence" value="ECO:0007669"/>
    <property type="project" value="TreeGrafter"/>
</dbReference>
<comment type="subunit">
    <text evidence="8">Component of nuclear RNase P and RNase MRP ribonucleoproteins. RNase P consists of a catalytic RNA moiety and 10 different protein chains; POP1, POP4, POP5, POP7, RPP14, RPP21, RPP25, RPP30, RPP38 and RPP40. Within the RNase P complex, POP1, POP7 and RPP25 form the 'finger' subcomplex, POP5, RPP14, RPP40 and homodimeric RPP30 form the 'palm' subcomplex, and RPP21, POP4 and RPP38 form the 'wrist' subcomplex. All subunits of the RNase P complex interact with the catalytic RNA. Several subunits of RNase P are also part of the RNase MRP complex. RNase MRP consists of a catalytic RNA moiety and about 8 protein subunits; POP1, POP7, RPP25, RPP30, RPP38, RPP40 and possibly also POP4 and POP5.</text>
</comment>
<comment type="subcellular location">
    <subcellularLocation>
        <location evidence="2">Nucleus</location>
        <location evidence="2">Nucleolus</location>
    </subcellularLocation>
</comment>
<keyword evidence="5" id="KW-0597">Phosphoprotein</keyword>
<dbReference type="PANTHER" id="PTHR13348">
    <property type="entry name" value="RIBONUCLEASE P SUBUNIT P29"/>
    <property type="match status" value="1"/>
</dbReference>
<evidence type="ECO:0000256" key="3">
    <source>
        <dbReference type="ARBA" id="ARBA00006181"/>
    </source>
</evidence>
<dbReference type="InterPro" id="IPR002730">
    <property type="entry name" value="Rpp29/RNP1"/>
</dbReference>
<protein>
    <recommendedName>
        <fullName evidence="4">Ribonuclease P protein subunit p29</fullName>
    </recommendedName>
</protein>
<dbReference type="InterPro" id="IPR016848">
    <property type="entry name" value="RNase_P/MRP_Rpp29-subunit"/>
</dbReference>
<evidence type="ECO:0000256" key="5">
    <source>
        <dbReference type="ARBA" id="ARBA00022553"/>
    </source>
</evidence>
<dbReference type="Proteomes" id="UP000749646">
    <property type="component" value="Unassembled WGS sequence"/>
</dbReference>
<dbReference type="GO" id="GO:0000172">
    <property type="term" value="C:ribonuclease MRP complex"/>
    <property type="evidence" value="ECO:0007669"/>
    <property type="project" value="InterPro"/>
</dbReference>
<dbReference type="FunFam" id="2.30.30.210:FF:000001">
    <property type="entry name" value="Ribonuclease P protein subunit p29"/>
    <property type="match status" value="1"/>
</dbReference>